<keyword evidence="6" id="KW-1185">Reference proteome</keyword>
<evidence type="ECO:0000313" key="6">
    <source>
        <dbReference type="Proteomes" id="UP000032141"/>
    </source>
</evidence>
<feature type="domain" description="ACB" evidence="4">
    <location>
        <begin position="239"/>
        <end position="326"/>
    </location>
</feature>
<dbReference type="Gene3D" id="1.20.80.10">
    <property type="match status" value="1"/>
</dbReference>
<dbReference type="InterPro" id="IPR035984">
    <property type="entry name" value="Acyl-CoA-binding_sf"/>
</dbReference>
<feature type="compositionally biased region" description="Acidic residues" evidence="3">
    <location>
        <begin position="215"/>
        <end position="230"/>
    </location>
</feature>
<dbReference type="eggNOG" id="KOG0817">
    <property type="taxonomic scope" value="Eukaryota"/>
</dbReference>
<evidence type="ECO:0000313" key="5">
    <source>
        <dbReference type="EnsemblPlants" id="Bo7g109420.1"/>
    </source>
</evidence>
<accession>A0A0D3DFU3</accession>
<feature type="compositionally biased region" description="Basic and acidic residues" evidence="3">
    <location>
        <begin position="191"/>
        <end position="214"/>
    </location>
</feature>
<comment type="similarity">
    <text evidence="1">Belongs to the ACBP family.</text>
</comment>
<protein>
    <recommendedName>
        <fullName evidence="4">ACB domain-containing protein</fullName>
    </recommendedName>
</protein>
<proteinExistence type="inferred from homology"/>
<evidence type="ECO:0000256" key="1">
    <source>
        <dbReference type="ARBA" id="ARBA00005567"/>
    </source>
</evidence>
<reference evidence="5" key="2">
    <citation type="submission" date="2015-03" db="UniProtKB">
        <authorList>
            <consortium name="EnsemblPlants"/>
        </authorList>
    </citation>
    <scope>IDENTIFICATION</scope>
</reference>
<reference evidence="5 6" key="1">
    <citation type="journal article" date="2014" name="Genome Biol.">
        <title>Transcriptome and methylome profiling reveals relics of genome dominance in the mesopolyploid Brassica oleracea.</title>
        <authorList>
            <person name="Parkin I.A."/>
            <person name="Koh C."/>
            <person name="Tang H."/>
            <person name="Robinson S.J."/>
            <person name="Kagale S."/>
            <person name="Clarke W.E."/>
            <person name="Town C.D."/>
            <person name="Nixon J."/>
            <person name="Krishnakumar V."/>
            <person name="Bidwell S.L."/>
            <person name="Denoeud F."/>
            <person name="Belcram H."/>
            <person name="Links M.G."/>
            <person name="Just J."/>
            <person name="Clarke C."/>
            <person name="Bender T."/>
            <person name="Huebert T."/>
            <person name="Mason A.S."/>
            <person name="Pires J.C."/>
            <person name="Barker G."/>
            <person name="Moore J."/>
            <person name="Walley P.G."/>
            <person name="Manoli S."/>
            <person name="Batley J."/>
            <person name="Edwards D."/>
            <person name="Nelson M.N."/>
            <person name="Wang X."/>
            <person name="Paterson A.H."/>
            <person name="King G."/>
            <person name="Bancroft I."/>
            <person name="Chalhoub B."/>
            <person name="Sharpe A.G."/>
        </authorList>
    </citation>
    <scope>NUCLEOTIDE SEQUENCE</scope>
    <source>
        <strain evidence="5 6">cv. TO1000</strain>
    </source>
</reference>
<dbReference type="PROSITE" id="PS51228">
    <property type="entry name" value="ACB_2"/>
    <property type="match status" value="1"/>
</dbReference>
<dbReference type="PANTHER" id="PTHR23310:SF112">
    <property type="entry name" value="GENOME ASSEMBLY, CHROMOSOME: A03"/>
    <property type="match status" value="1"/>
</dbReference>
<dbReference type="HOGENOM" id="CLU_065459_0_0_1"/>
<dbReference type="STRING" id="109376.A0A0D3DFU3"/>
<dbReference type="Gramene" id="Bo7g109420.1">
    <property type="protein sequence ID" value="Bo7g109420.1"/>
    <property type="gene ID" value="Bo7g109420"/>
</dbReference>
<dbReference type="PANTHER" id="PTHR23310">
    <property type="entry name" value="ACYL-COA-BINDING PROTEIN, ACBP"/>
    <property type="match status" value="1"/>
</dbReference>
<name>A0A0D3DFU3_BRAOL</name>
<dbReference type="SUPFAM" id="SSF47027">
    <property type="entry name" value="Acyl-CoA binding protein"/>
    <property type="match status" value="1"/>
</dbReference>
<dbReference type="Proteomes" id="UP000032141">
    <property type="component" value="Chromosome C7"/>
</dbReference>
<dbReference type="OMA" id="KESCCKE"/>
<dbReference type="AlphaFoldDB" id="A0A0D3DFU3"/>
<dbReference type="InterPro" id="IPR000582">
    <property type="entry name" value="Acyl-CoA-binding_protein"/>
</dbReference>
<sequence>MEFFLEMLLTAVVAVLFSFLVAKLVSVPMAGSSGGVVNDQAEENEIGVVAVEEELCSGLKMDAPVVQSQRRLGVVVVDENVERVDRFGSEADRVVDEFEEAGEGEDLVVTSDESSAAVSPENEIAEEMMARGEDKQRDAAEELIVRTVGDESTASVSLENVRAEEIMIGGEEVRSEEDVISGEVVVAEPEDVRVEESNTVEESEHKMELDTKEGDNEEKEELSIEEEDDDWEGIERSELEKAFATASNLLEVSGKVEEIGDEVKIELYGLYKIATEGSCRETQPMAIMVSACAKWNAWQKLGNMSQEEAMEKYLALVSKEIPGLMNTVGKIPILPPNSGSLEDPSTLGTTGVAFSKNAER</sequence>
<dbReference type="GO" id="GO:0006631">
    <property type="term" value="P:fatty acid metabolic process"/>
    <property type="evidence" value="ECO:0007669"/>
    <property type="project" value="TreeGrafter"/>
</dbReference>
<dbReference type="GO" id="GO:0000062">
    <property type="term" value="F:fatty-acyl-CoA binding"/>
    <property type="evidence" value="ECO:0007669"/>
    <property type="project" value="InterPro"/>
</dbReference>
<dbReference type="InterPro" id="IPR014352">
    <property type="entry name" value="FERM/acyl-CoA-bd_prot_sf"/>
</dbReference>
<feature type="region of interest" description="Disordered" evidence="3">
    <location>
        <begin position="191"/>
        <end position="230"/>
    </location>
</feature>
<feature type="region of interest" description="Disordered" evidence="3">
    <location>
        <begin position="337"/>
        <end position="360"/>
    </location>
</feature>
<dbReference type="EnsemblPlants" id="Bo7g109420.1">
    <property type="protein sequence ID" value="Bo7g109420.1"/>
    <property type="gene ID" value="Bo7g109420"/>
</dbReference>
<dbReference type="RefSeq" id="XP_013598636.1">
    <property type="nucleotide sequence ID" value="XM_013743182.1"/>
</dbReference>
<evidence type="ECO:0000259" key="4">
    <source>
        <dbReference type="PROSITE" id="PS51228"/>
    </source>
</evidence>
<dbReference type="Pfam" id="PF00887">
    <property type="entry name" value="ACBP"/>
    <property type="match status" value="1"/>
</dbReference>
<dbReference type="GeneID" id="106306529"/>
<evidence type="ECO:0000256" key="2">
    <source>
        <dbReference type="ARBA" id="ARBA00023121"/>
    </source>
</evidence>
<evidence type="ECO:0000256" key="3">
    <source>
        <dbReference type="SAM" id="MobiDB-lite"/>
    </source>
</evidence>
<keyword evidence="2" id="KW-0446">Lipid-binding</keyword>
<organism evidence="5 6">
    <name type="scientific">Brassica oleracea var. oleracea</name>
    <dbReference type="NCBI Taxonomy" id="109376"/>
    <lineage>
        <taxon>Eukaryota</taxon>
        <taxon>Viridiplantae</taxon>
        <taxon>Streptophyta</taxon>
        <taxon>Embryophyta</taxon>
        <taxon>Tracheophyta</taxon>
        <taxon>Spermatophyta</taxon>
        <taxon>Magnoliopsida</taxon>
        <taxon>eudicotyledons</taxon>
        <taxon>Gunneridae</taxon>
        <taxon>Pentapetalae</taxon>
        <taxon>rosids</taxon>
        <taxon>malvids</taxon>
        <taxon>Brassicales</taxon>
        <taxon>Brassicaceae</taxon>
        <taxon>Brassiceae</taxon>
        <taxon>Brassica</taxon>
    </lineage>
</organism>